<accession>A0AAN8DAT6</accession>
<evidence type="ECO:0000313" key="1">
    <source>
        <dbReference type="EMBL" id="KAK5917025.1"/>
    </source>
</evidence>
<reference evidence="1 2" key="1">
    <citation type="journal article" date="2023" name="Mol. Biol. Evol.">
        <title>Genomics of Secondarily Temperate Adaptation in the Only Non-Antarctic Icefish.</title>
        <authorList>
            <person name="Rivera-Colon A.G."/>
            <person name="Rayamajhi N."/>
            <person name="Minhas B.F."/>
            <person name="Madrigal G."/>
            <person name="Bilyk K.T."/>
            <person name="Yoon V."/>
            <person name="Hune M."/>
            <person name="Gregory S."/>
            <person name="Cheng C.H.C."/>
            <person name="Catchen J.M."/>
        </authorList>
    </citation>
    <scope>NUCLEOTIDE SEQUENCE [LARGE SCALE GENOMIC DNA]</scope>
    <source>
        <tissue evidence="1">White muscle</tissue>
    </source>
</reference>
<keyword evidence="2" id="KW-1185">Reference proteome</keyword>
<sequence>MHILSKQQASRRWLADKGIGLLRLPKLTPPKLPDKIAAGKSLCLCLLQQAVVANYKDFKPQHLFAELGVTGEICSGHKSCELSLHGARSSGASPLTERSHGYNVPSAFGDTVALWNVEPFLNAFLCYFVTKPQPAVFYFYLPLQRGDTKAS</sequence>
<evidence type="ECO:0000313" key="2">
    <source>
        <dbReference type="Proteomes" id="UP001331515"/>
    </source>
</evidence>
<organism evidence="1 2">
    <name type="scientific">Champsocephalus gunnari</name>
    <name type="common">Mackerel icefish</name>
    <dbReference type="NCBI Taxonomy" id="52237"/>
    <lineage>
        <taxon>Eukaryota</taxon>
        <taxon>Metazoa</taxon>
        <taxon>Chordata</taxon>
        <taxon>Craniata</taxon>
        <taxon>Vertebrata</taxon>
        <taxon>Euteleostomi</taxon>
        <taxon>Actinopterygii</taxon>
        <taxon>Neopterygii</taxon>
        <taxon>Teleostei</taxon>
        <taxon>Neoteleostei</taxon>
        <taxon>Acanthomorphata</taxon>
        <taxon>Eupercaria</taxon>
        <taxon>Perciformes</taxon>
        <taxon>Notothenioidei</taxon>
        <taxon>Channichthyidae</taxon>
        <taxon>Champsocephalus</taxon>
    </lineage>
</organism>
<proteinExistence type="predicted"/>
<dbReference type="EMBL" id="JAURVH010001526">
    <property type="protein sequence ID" value="KAK5917025.1"/>
    <property type="molecule type" value="Genomic_DNA"/>
</dbReference>
<name>A0AAN8DAT6_CHAGU</name>
<comment type="caution">
    <text evidence="1">The sequence shown here is derived from an EMBL/GenBank/DDBJ whole genome shotgun (WGS) entry which is preliminary data.</text>
</comment>
<dbReference type="Proteomes" id="UP001331515">
    <property type="component" value="Unassembled WGS sequence"/>
</dbReference>
<dbReference type="AlphaFoldDB" id="A0AAN8DAT6"/>
<gene>
    <name evidence="1" type="ORF">CgunFtcFv8_011949</name>
</gene>
<protein>
    <submittedName>
        <fullName evidence="1">Uncharacterized protein</fullName>
    </submittedName>
</protein>